<protein>
    <recommendedName>
        <fullName evidence="5">Beta-lactamase enzyme family protein</fullName>
    </recommendedName>
</protein>
<dbReference type="EMBL" id="JABUKG010000010">
    <property type="protein sequence ID" value="MBY6321298.1"/>
    <property type="molecule type" value="Genomic_DNA"/>
</dbReference>
<accession>A0ABS7NTE6</accession>
<dbReference type="SUPFAM" id="SSF56601">
    <property type="entry name" value="beta-lactamase/transpeptidase-like"/>
    <property type="match status" value="1"/>
</dbReference>
<dbReference type="InterPro" id="IPR012338">
    <property type="entry name" value="Beta-lactam/transpept-like"/>
</dbReference>
<name>A0ABS7NTE6_9NOCA</name>
<evidence type="ECO:0000313" key="3">
    <source>
        <dbReference type="EMBL" id="MBY6321298.1"/>
    </source>
</evidence>
<evidence type="ECO:0000256" key="1">
    <source>
        <dbReference type="SAM" id="MobiDB-lite"/>
    </source>
</evidence>
<keyword evidence="2" id="KW-0732">Signal</keyword>
<feature type="chain" id="PRO_5045758037" description="Beta-lactamase enzyme family protein" evidence="2">
    <location>
        <begin position="24"/>
        <end position="304"/>
    </location>
</feature>
<evidence type="ECO:0000256" key="2">
    <source>
        <dbReference type="SAM" id="SignalP"/>
    </source>
</evidence>
<dbReference type="RefSeq" id="WP_157889614.1">
    <property type="nucleotide sequence ID" value="NZ_JABUKE010000035.1"/>
</dbReference>
<keyword evidence="4" id="KW-1185">Reference proteome</keyword>
<sequence length="304" mass="30917">MSTRAGVVLLVVLTASCTVPTVADRPAAVEPTPDLPPVVLSEPAPAVIVDWTSDLSRDLEIAFGDSAFGVAVAPVGSDDVTAFGSWTVGPAWSTAKVPLALAAQSGITPSDDAVLAITQSDNASADRLWQSLGGSDAAATSVEAVLASAGDDATDVPSTRLRSGFSVVGQTQWNLDRQARFGAHLPCLDGAGGVLEAMGDVVDDQRWGLGELDSARFKGGWGPDESGSYLVRQFGLLTGPHGTTAVALAAAPDSGLFADGTDMLTAAARVLGRHRDSLPAGVCSAPPDLDRPPVAPDPAEGDQP</sequence>
<reference evidence="3 4" key="1">
    <citation type="submission" date="2020-06" db="EMBL/GenBank/DDBJ databases">
        <title>Taxonomy, biology and ecology of Rhodococcus bacteria occurring in California pistachio and other woody hosts as revealed by genome sequence analyses.</title>
        <authorList>
            <person name="Gai Y."/>
            <person name="Riely B."/>
        </authorList>
    </citation>
    <scope>NUCLEOTIDE SEQUENCE [LARGE SCALE GENOMIC DNA]</scope>
    <source>
        <strain evidence="3 4">BP-284</strain>
    </source>
</reference>
<evidence type="ECO:0000313" key="4">
    <source>
        <dbReference type="Proteomes" id="UP001520140"/>
    </source>
</evidence>
<dbReference type="Gene3D" id="3.40.710.10">
    <property type="entry name" value="DD-peptidase/beta-lactamase superfamily"/>
    <property type="match status" value="1"/>
</dbReference>
<comment type="caution">
    <text evidence="3">The sequence shown here is derived from an EMBL/GenBank/DDBJ whole genome shotgun (WGS) entry which is preliminary data.</text>
</comment>
<gene>
    <name evidence="3" type="ORF">HQ605_10725</name>
</gene>
<feature type="region of interest" description="Disordered" evidence="1">
    <location>
        <begin position="279"/>
        <end position="304"/>
    </location>
</feature>
<organism evidence="3 4">
    <name type="scientific">Rhodococcoides kroppenstedtii</name>
    <dbReference type="NCBI Taxonomy" id="293050"/>
    <lineage>
        <taxon>Bacteria</taxon>
        <taxon>Bacillati</taxon>
        <taxon>Actinomycetota</taxon>
        <taxon>Actinomycetes</taxon>
        <taxon>Mycobacteriales</taxon>
        <taxon>Nocardiaceae</taxon>
        <taxon>Rhodococcoides</taxon>
    </lineage>
</organism>
<proteinExistence type="predicted"/>
<feature type="signal peptide" evidence="2">
    <location>
        <begin position="1"/>
        <end position="23"/>
    </location>
</feature>
<evidence type="ECO:0008006" key="5">
    <source>
        <dbReference type="Google" id="ProtNLM"/>
    </source>
</evidence>
<dbReference type="Proteomes" id="UP001520140">
    <property type="component" value="Unassembled WGS sequence"/>
</dbReference>
<dbReference type="PROSITE" id="PS51257">
    <property type="entry name" value="PROKAR_LIPOPROTEIN"/>
    <property type="match status" value="1"/>
</dbReference>